<reference evidence="6" key="1">
    <citation type="journal article" date="2019" name="Int. J. Syst. Evol. Microbiol.">
        <title>The Global Catalogue of Microorganisms (GCM) 10K type strain sequencing project: providing services to taxonomists for standard genome sequencing and annotation.</title>
        <authorList>
            <consortium name="The Broad Institute Genomics Platform"/>
            <consortium name="The Broad Institute Genome Sequencing Center for Infectious Disease"/>
            <person name="Wu L."/>
            <person name="Ma J."/>
        </authorList>
    </citation>
    <scope>NUCLEOTIDE SEQUENCE [LARGE SCALE GENOMIC DNA]</scope>
    <source>
        <strain evidence="6">CGMCC 4.7643</strain>
    </source>
</reference>
<accession>A0ABW5GWS2</accession>
<protein>
    <submittedName>
        <fullName evidence="5">FAD-dependent oxidoreductase</fullName>
    </submittedName>
</protein>
<dbReference type="RefSeq" id="WP_345408231.1">
    <property type="nucleotide sequence ID" value="NZ_BAABHG010000026.1"/>
</dbReference>
<dbReference type="Gene3D" id="3.50.50.60">
    <property type="entry name" value="FAD/NAD(P)-binding domain"/>
    <property type="match status" value="1"/>
</dbReference>
<organism evidence="5 6">
    <name type="scientific">Amycolatopsis samaneae</name>
    <dbReference type="NCBI Taxonomy" id="664691"/>
    <lineage>
        <taxon>Bacteria</taxon>
        <taxon>Bacillati</taxon>
        <taxon>Actinomycetota</taxon>
        <taxon>Actinomycetes</taxon>
        <taxon>Pseudonocardiales</taxon>
        <taxon>Pseudonocardiaceae</taxon>
        <taxon>Amycolatopsis</taxon>
    </lineage>
</organism>
<evidence type="ECO:0000313" key="6">
    <source>
        <dbReference type="Proteomes" id="UP001597419"/>
    </source>
</evidence>
<evidence type="ECO:0000256" key="2">
    <source>
        <dbReference type="ARBA" id="ARBA00022630"/>
    </source>
</evidence>
<dbReference type="Pfam" id="PF01494">
    <property type="entry name" value="FAD_binding_3"/>
    <property type="match status" value="1"/>
</dbReference>
<keyword evidence="6" id="KW-1185">Reference proteome</keyword>
<dbReference type="InterPro" id="IPR036188">
    <property type="entry name" value="FAD/NAD-bd_sf"/>
</dbReference>
<keyword evidence="3" id="KW-0274">FAD</keyword>
<dbReference type="Pfam" id="PF21274">
    <property type="entry name" value="Rng_hyd_C"/>
    <property type="match status" value="1"/>
</dbReference>
<evidence type="ECO:0000256" key="3">
    <source>
        <dbReference type="ARBA" id="ARBA00022827"/>
    </source>
</evidence>
<evidence type="ECO:0000313" key="5">
    <source>
        <dbReference type="EMBL" id="MFD2465405.1"/>
    </source>
</evidence>
<comment type="caution">
    <text evidence="5">The sequence shown here is derived from an EMBL/GenBank/DDBJ whole genome shotgun (WGS) entry which is preliminary data.</text>
</comment>
<gene>
    <name evidence="5" type="ORF">ACFSYJ_42765</name>
</gene>
<dbReference type="PANTHER" id="PTHR43004:SF19">
    <property type="entry name" value="BINDING MONOOXYGENASE, PUTATIVE (JCVI)-RELATED"/>
    <property type="match status" value="1"/>
</dbReference>
<sequence length="502" mass="53340">MHDVVIVGAGPVGLFLAGELGLAGCSVLVLEREPEPGSPWRGEPLGARGLSVASAEAFHRRGMLTSLLLASGIDDYPGADEAAPPRGVGHFAGIVLDPAGVDVAALPFRLPSPASEGMMTRLDAIESVLAERAVKLGVEIRRGVTVDGVEQDEAGVVVHAGAHEYPARWVVGCDGGRSAVRGLAGFEFAGTEPLFTGYVMLASVADPDKLARGFTLTPMGMYLRMPTEGHLGVMDFDGGAFDRSRPPTRDHLQTVLRRVSGTDVTLDDVHLVSTYTDRAKQATTYRRGRVLLAGDAAHIHSPLGGQGLNTGLGDALNLGWKLAATVRGHAPDGLLDTYTAERHPVAAWVLDWTRAQAAAMRPGPHGQALQGLMRDLLATRDVTTYVYGKVSGHSIRYDLGDEHPLVGRTAPEFRLADGTGLGDLTQDGRGVVLDFGADRRLRDAAARWADRMRYAAGTARNDLGVSAVLVRPDGVVAWVGEHEPEREAFERAAARWFGAPES</sequence>
<dbReference type="EMBL" id="JBHUKU010000031">
    <property type="protein sequence ID" value="MFD2465405.1"/>
    <property type="molecule type" value="Genomic_DNA"/>
</dbReference>
<dbReference type="Proteomes" id="UP001597419">
    <property type="component" value="Unassembled WGS sequence"/>
</dbReference>
<dbReference type="InterPro" id="IPR050641">
    <property type="entry name" value="RIFMO-like"/>
</dbReference>
<dbReference type="InterPro" id="IPR002938">
    <property type="entry name" value="FAD-bd"/>
</dbReference>
<dbReference type="PRINTS" id="PR00420">
    <property type="entry name" value="RNGMNOXGNASE"/>
</dbReference>
<evidence type="ECO:0000259" key="4">
    <source>
        <dbReference type="Pfam" id="PF01494"/>
    </source>
</evidence>
<dbReference type="SUPFAM" id="SSF51905">
    <property type="entry name" value="FAD/NAD(P)-binding domain"/>
    <property type="match status" value="1"/>
</dbReference>
<dbReference type="Gene3D" id="3.40.30.120">
    <property type="match status" value="1"/>
</dbReference>
<feature type="domain" description="FAD-binding" evidence="4">
    <location>
        <begin position="3"/>
        <end position="353"/>
    </location>
</feature>
<keyword evidence="2" id="KW-0285">Flavoprotein</keyword>
<dbReference type="Gene3D" id="3.30.70.2450">
    <property type="match status" value="1"/>
</dbReference>
<evidence type="ECO:0000256" key="1">
    <source>
        <dbReference type="ARBA" id="ARBA00001974"/>
    </source>
</evidence>
<comment type="cofactor">
    <cofactor evidence="1">
        <name>FAD</name>
        <dbReference type="ChEBI" id="CHEBI:57692"/>
    </cofactor>
</comment>
<dbReference type="PANTHER" id="PTHR43004">
    <property type="entry name" value="TRK SYSTEM POTASSIUM UPTAKE PROTEIN"/>
    <property type="match status" value="1"/>
</dbReference>
<name>A0ABW5GWS2_9PSEU</name>
<proteinExistence type="predicted"/>